<feature type="compositionally biased region" description="Acidic residues" evidence="1">
    <location>
        <begin position="105"/>
        <end position="128"/>
    </location>
</feature>
<evidence type="ECO:0000313" key="3">
    <source>
        <dbReference type="Proteomes" id="UP001652700"/>
    </source>
</evidence>
<keyword evidence="3" id="KW-1185">Reference proteome</keyword>
<evidence type="ECO:0000313" key="2">
    <source>
        <dbReference type="EnsemblMetazoa" id="XP_050505128.1"/>
    </source>
</evidence>
<name>A0ABM5K4L2_DIAVI</name>
<sequence length="141" mass="15479">MSRSPLSDTTNTKLGSSFIESVIGQEKEASSGFPTSLIDAATEKKISLTPVVEREISDIYQPIQPEPTLTSFSVELDTAVDKDVSLNSDNFRQDSQSDPPQISDQDSDECMEDTDYIPSDNESDNSDTSEDKFTAADEKKI</sequence>
<organism evidence="2 3">
    <name type="scientific">Diabrotica virgifera virgifera</name>
    <name type="common">western corn rootworm</name>
    <dbReference type="NCBI Taxonomy" id="50390"/>
    <lineage>
        <taxon>Eukaryota</taxon>
        <taxon>Metazoa</taxon>
        <taxon>Ecdysozoa</taxon>
        <taxon>Arthropoda</taxon>
        <taxon>Hexapoda</taxon>
        <taxon>Insecta</taxon>
        <taxon>Pterygota</taxon>
        <taxon>Neoptera</taxon>
        <taxon>Endopterygota</taxon>
        <taxon>Coleoptera</taxon>
        <taxon>Polyphaga</taxon>
        <taxon>Cucujiformia</taxon>
        <taxon>Chrysomeloidea</taxon>
        <taxon>Chrysomelidae</taxon>
        <taxon>Galerucinae</taxon>
        <taxon>Diabroticina</taxon>
        <taxon>Diabroticites</taxon>
        <taxon>Diabrotica</taxon>
    </lineage>
</organism>
<protein>
    <submittedName>
        <fullName evidence="2">Uncharacterized protein</fullName>
    </submittedName>
</protein>
<dbReference type="Proteomes" id="UP001652700">
    <property type="component" value="Unplaced"/>
</dbReference>
<accession>A0ABM5K4L2</accession>
<proteinExistence type="predicted"/>
<dbReference type="EnsemblMetazoa" id="XM_050649171.1">
    <property type="protein sequence ID" value="XP_050505128.1"/>
    <property type="gene ID" value="LOC126883530"/>
</dbReference>
<evidence type="ECO:0000256" key="1">
    <source>
        <dbReference type="SAM" id="MobiDB-lite"/>
    </source>
</evidence>
<feature type="region of interest" description="Disordered" evidence="1">
    <location>
        <begin position="85"/>
        <end position="141"/>
    </location>
</feature>
<feature type="compositionally biased region" description="Basic and acidic residues" evidence="1">
    <location>
        <begin position="129"/>
        <end position="141"/>
    </location>
</feature>
<reference evidence="2" key="1">
    <citation type="submission" date="2025-05" db="UniProtKB">
        <authorList>
            <consortium name="EnsemblMetazoa"/>
        </authorList>
    </citation>
    <scope>IDENTIFICATION</scope>
</reference>
<feature type="compositionally biased region" description="Low complexity" evidence="1">
    <location>
        <begin position="93"/>
        <end position="104"/>
    </location>
</feature>
<dbReference type="RefSeq" id="XP_050505128.1">
    <property type="nucleotide sequence ID" value="XM_050649171.1"/>
</dbReference>
<dbReference type="GeneID" id="126883530"/>